<dbReference type="Proteomes" id="UP000276133">
    <property type="component" value="Unassembled WGS sequence"/>
</dbReference>
<dbReference type="AlphaFoldDB" id="A0A3M7PCV4"/>
<dbReference type="SUPFAM" id="SSF52833">
    <property type="entry name" value="Thioredoxin-like"/>
    <property type="match status" value="1"/>
</dbReference>
<sequence>MSQEIFLYWGSGSTPCWRIQLVLEEKNLQYEQKLLSFEKQEHKSEEIMKLNPRGQLPTFKIGDLVINESIAACLYLEDNFKTQGTCLIPKESQPSILQRTFELLRTLEIFKSFAMKILSIMFGVHQ</sequence>
<proteinExistence type="predicted"/>
<dbReference type="GO" id="GO:0005739">
    <property type="term" value="C:mitochondrion"/>
    <property type="evidence" value="ECO:0007669"/>
    <property type="project" value="TreeGrafter"/>
</dbReference>
<reference evidence="2 3" key="1">
    <citation type="journal article" date="2018" name="Sci. Rep.">
        <title>Genomic signatures of local adaptation to the degree of environmental predictability in rotifers.</title>
        <authorList>
            <person name="Franch-Gras L."/>
            <person name="Hahn C."/>
            <person name="Garcia-Roger E.M."/>
            <person name="Carmona M.J."/>
            <person name="Serra M."/>
            <person name="Gomez A."/>
        </authorList>
    </citation>
    <scope>NUCLEOTIDE SEQUENCE [LARGE SCALE GENOMIC DNA]</scope>
    <source>
        <strain evidence="2">HYR1</strain>
    </source>
</reference>
<dbReference type="Pfam" id="PF02798">
    <property type="entry name" value="GST_N"/>
    <property type="match status" value="1"/>
</dbReference>
<gene>
    <name evidence="2" type="ORF">BpHYR1_035494</name>
</gene>
<dbReference type="PANTHER" id="PTHR42673">
    <property type="entry name" value="MALEYLACETOACETATE ISOMERASE"/>
    <property type="match status" value="1"/>
</dbReference>
<dbReference type="PANTHER" id="PTHR42673:SF4">
    <property type="entry name" value="MALEYLACETOACETATE ISOMERASE"/>
    <property type="match status" value="1"/>
</dbReference>
<feature type="domain" description="GST N-terminal" evidence="1">
    <location>
        <begin position="3"/>
        <end position="84"/>
    </location>
</feature>
<dbReference type="CDD" id="cd00570">
    <property type="entry name" value="GST_N_family"/>
    <property type="match status" value="1"/>
</dbReference>
<dbReference type="GO" id="GO:0006749">
    <property type="term" value="P:glutathione metabolic process"/>
    <property type="evidence" value="ECO:0007669"/>
    <property type="project" value="TreeGrafter"/>
</dbReference>
<keyword evidence="2" id="KW-0808">Transferase</keyword>
<evidence type="ECO:0000313" key="2">
    <source>
        <dbReference type="EMBL" id="RMZ96600.1"/>
    </source>
</evidence>
<keyword evidence="3" id="KW-1185">Reference proteome</keyword>
<evidence type="ECO:0000259" key="1">
    <source>
        <dbReference type="PROSITE" id="PS50404"/>
    </source>
</evidence>
<dbReference type="GO" id="GO:0004364">
    <property type="term" value="F:glutathione transferase activity"/>
    <property type="evidence" value="ECO:0007669"/>
    <property type="project" value="TreeGrafter"/>
</dbReference>
<dbReference type="OrthoDB" id="2309723at2759"/>
<dbReference type="PROSITE" id="PS50404">
    <property type="entry name" value="GST_NTER"/>
    <property type="match status" value="1"/>
</dbReference>
<dbReference type="InterPro" id="IPR036249">
    <property type="entry name" value="Thioredoxin-like_sf"/>
</dbReference>
<dbReference type="STRING" id="10195.A0A3M7PCV4"/>
<accession>A0A3M7PCV4</accession>
<dbReference type="EMBL" id="REGN01012031">
    <property type="protein sequence ID" value="RMZ96600.1"/>
    <property type="molecule type" value="Genomic_DNA"/>
</dbReference>
<organism evidence="2 3">
    <name type="scientific">Brachionus plicatilis</name>
    <name type="common">Marine rotifer</name>
    <name type="synonym">Brachionus muelleri</name>
    <dbReference type="NCBI Taxonomy" id="10195"/>
    <lineage>
        <taxon>Eukaryota</taxon>
        <taxon>Metazoa</taxon>
        <taxon>Spiralia</taxon>
        <taxon>Gnathifera</taxon>
        <taxon>Rotifera</taxon>
        <taxon>Eurotatoria</taxon>
        <taxon>Monogononta</taxon>
        <taxon>Pseudotrocha</taxon>
        <taxon>Ploima</taxon>
        <taxon>Brachionidae</taxon>
        <taxon>Brachionus</taxon>
    </lineage>
</organism>
<comment type="caution">
    <text evidence="2">The sequence shown here is derived from an EMBL/GenBank/DDBJ whole genome shotgun (WGS) entry which is preliminary data.</text>
</comment>
<dbReference type="GO" id="GO:0006559">
    <property type="term" value="P:L-phenylalanine catabolic process"/>
    <property type="evidence" value="ECO:0007669"/>
    <property type="project" value="TreeGrafter"/>
</dbReference>
<dbReference type="FunFam" id="3.40.30.10:FF:000221">
    <property type="entry name" value="Glutathione S-transferase rho"/>
    <property type="match status" value="1"/>
</dbReference>
<name>A0A3M7PCV4_BRAPC</name>
<dbReference type="InterPro" id="IPR004045">
    <property type="entry name" value="Glutathione_S-Trfase_N"/>
</dbReference>
<dbReference type="GO" id="GO:0016034">
    <property type="term" value="F:maleylacetoacetate isomerase activity"/>
    <property type="evidence" value="ECO:0007669"/>
    <property type="project" value="TreeGrafter"/>
</dbReference>
<dbReference type="Gene3D" id="1.20.1050.130">
    <property type="match status" value="1"/>
</dbReference>
<evidence type="ECO:0000313" key="3">
    <source>
        <dbReference type="Proteomes" id="UP000276133"/>
    </source>
</evidence>
<protein>
    <submittedName>
        <fullName evidence="2">Glutathione S-transferase A-like</fullName>
    </submittedName>
</protein>